<dbReference type="PANTHER" id="PTHR44259:SF27">
    <property type="entry name" value="F-BOX DOMAIN-CONTAINING PROTEIN"/>
    <property type="match status" value="1"/>
</dbReference>
<evidence type="ECO:0000259" key="2">
    <source>
        <dbReference type="Pfam" id="PF03478"/>
    </source>
</evidence>
<gene>
    <name evidence="3" type="ORF">TAV2_LOCUS5575</name>
</gene>
<accession>A0AAU9RPL2</accession>
<evidence type="ECO:0000313" key="4">
    <source>
        <dbReference type="Proteomes" id="UP000836841"/>
    </source>
</evidence>
<dbReference type="AlphaFoldDB" id="A0AAU9RPL2"/>
<dbReference type="InterPro" id="IPR036047">
    <property type="entry name" value="F-box-like_dom_sf"/>
</dbReference>
<dbReference type="Proteomes" id="UP000836841">
    <property type="component" value="Chromosome 2"/>
</dbReference>
<dbReference type="Gene3D" id="1.20.1280.50">
    <property type="match status" value="1"/>
</dbReference>
<dbReference type="InterPro" id="IPR005174">
    <property type="entry name" value="KIB1-4_b-propeller"/>
</dbReference>
<dbReference type="InterPro" id="IPR001810">
    <property type="entry name" value="F-box_dom"/>
</dbReference>
<dbReference type="SUPFAM" id="SSF81383">
    <property type="entry name" value="F-box domain"/>
    <property type="match status" value="1"/>
</dbReference>
<reference evidence="3 4" key="1">
    <citation type="submission" date="2022-03" db="EMBL/GenBank/DDBJ databases">
        <authorList>
            <person name="Nunn A."/>
            <person name="Chopra R."/>
            <person name="Nunn A."/>
            <person name="Contreras Garrido A."/>
        </authorList>
    </citation>
    <scope>NUCLEOTIDE SEQUENCE [LARGE SCALE GENOMIC DNA]</scope>
</reference>
<protein>
    <recommendedName>
        <fullName evidence="5">F-box domain-containing protein</fullName>
    </recommendedName>
</protein>
<dbReference type="Pfam" id="PF03478">
    <property type="entry name" value="Beta-prop_KIB1-4"/>
    <property type="match status" value="1"/>
</dbReference>
<keyword evidence="4" id="KW-1185">Reference proteome</keyword>
<evidence type="ECO:0000313" key="3">
    <source>
        <dbReference type="EMBL" id="CAH2047547.1"/>
    </source>
</evidence>
<feature type="domain" description="KIB1-4 beta-propeller" evidence="2">
    <location>
        <begin position="67"/>
        <end position="224"/>
    </location>
</feature>
<evidence type="ECO:0000259" key="1">
    <source>
        <dbReference type="Pfam" id="PF00646"/>
    </source>
</evidence>
<organism evidence="3 4">
    <name type="scientific">Thlaspi arvense</name>
    <name type="common">Field penny-cress</name>
    <dbReference type="NCBI Taxonomy" id="13288"/>
    <lineage>
        <taxon>Eukaryota</taxon>
        <taxon>Viridiplantae</taxon>
        <taxon>Streptophyta</taxon>
        <taxon>Embryophyta</taxon>
        <taxon>Tracheophyta</taxon>
        <taxon>Spermatophyta</taxon>
        <taxon>Magnoliopsida</taxon>
        <taxon>eudicotyledons</taxon>
        <taxon>Gunneridae</taxon>
        <taxon>Pentapetalae</taxon>
        <taxon>rosids</taxon>
        <taxon>malvids</taxon>
        <taxon>Brassicales</taxon>
        <taxon>Brassicaceae</taxon>
        <taxon>Thlaspideae</taxon>
        <taxon>Thlaspi</taxon>
    </lineage>
</organism>
<evidence type="ECO:0008006" key="5">
    <source>
        <dbReference type="Google" id="ProtNLM"/>
    </source>
</evidence>
<proteinExistence type="predicted"/>
<dbReference type="Pfam" id="PF00646">
    <property type="entry name" value="F-box"/>
    <property type="match status" value="1"/>
</dbReference>
<dbReference type="PANTHER" id="PTHR44259">
    <property type="entry name" value="OS07G0183000 PROTEIN-RELATED"/>
    <property type="match status" value="1"/>
</dbReference>
<feature type="domain" description="F-box" evidence="1">
    <location>
        <begin position="5"/>
        <end position="45"/>
    </location>
</feature>
<name>A0AAU9RPL2_THLAR</name>
<dbReference type="EMBL" id="OU466858">
    <property type="protein sequence ID" value="CAH2047547.1"/>
    <property type="molecule type" value="Genomic_DNA"/>
</dbReference>
<sequence length="331" mass="38265">MSNDWSKLSPDLLRSILESLSFTGFHRARAVCSNWYTVSKTCRPRKSPRLYPWQILFDKHATYGLDPVEDKMHELSHPLLDLSSSCVMDSCSSWLLVVDLDLEFYLVHVFTGERIYLPWIKSSLTLPFEVRSEYLVDRAGYVCPGNSACLWISETTRDFVVAWSYEGYLFSYKDGDDSWRHHRGIDCVSMAYKDEKLYYLCKTDSCIKILDFYGGSSEELIQENPYRNYPMDMRNRWERVDNIEGDHEMLIYGHGVTISAPIEDTSGCGIASDAICFRDDDVFLSNGETKCGVFDLVRRRIIPSSHVAHLESFWFAPAFRDVLKVFDTDTK</sequence>
<dbReference type="InterPro" id="IPR050942">
    <property type="entry name" value="F-box_BR-signaling"/>
</dbReference>